<dbReference type="Proteomes" id="UP000626786">
    <property type="component" value="Unassembled WGS sequence"/>
</dbReference>
<feature type="transmembrane region" description="Helical" evidence="1">
    <location>
        <begin position="57"/>
        <end position="77"/>
    </location>
</feature>
<gene>
    <name evidence="2" type="ORF">H9649_10745</name>
</gene>
<feature type="transmembrane region" description="Helical" evidence="1">
    <location>
        <begin position="125"/>
        <end position="151"/>
    </location>
</feature>
<sequence>MNKERFKVPDLDEQTIRIQIDKIVSVGVKPKQSFPSYLKSMMQQVGLRHIFSDRLEITFITLLVTMMIGLMVLLPYYSEIHDMYGYIFLLSPILFLVLSIFTYVRKTQNHTYDVEMACKYNVYQIIAFRMLVFSVFSIVLNMIAVAILAIQYDEIQFMRAFLLSITALFLFSILLLFALMKRRTTVIVVSTVIGWTLGNLVLQSMNVNLYNDLLMKTPIVVNAVVLLVIVITYVWYLKKLLQFKQREGVFE</sequence>
<feature type="transmembrane region" description="Helical" evidence="1">
    <location>
        <begin position="217"/>
        <end position="236"/>
    </location>
</feature>
<accession>A0ABR8UB91</accession>
<keyword evidence="1" id="KW-0812">Transmembrane</keyword>
<name>A0ABR8UB91_9BACL</name>
<evidence type="ECO:0000256" key="1">
    <source>
        <dbReference type="SAM" id="Phobius"/>
    </source>
</evidence>
<evidence type="ECO:0000313" key="2">
    <source>
        <dbReference type="EMBL" id="MBD7985065.1"/>
    </source>
</evidence>
<reference evidence="2 3" key="1">
    <citation type="submission" date="2020-08" db="EMBL/GenBank/DDBJ databases">
        <title>A Genomic Blueprint of the Chicken Gut Microbiome.</title>
        <authorList>
            <person name="Gilroy R."/>
            <person name="Ravi A."/>
            <person name="Getino M."/>
            <person name="Pursley I."/>
            <person name="Horton D.L."/>
            <person name="Alikhan N.-F."/>
            <person name="Baker D."/>
            <person name="Gharbi K."/>
            <person name="Hall N."/>
            <person name="Watson M."/>
            <person name="Adriaenssens E.M."/>
            <person name="Foster-Nyarko E."/>
            <person name="Jarju S."/>
            <person name="Secka A."/>
            <person name="Antonio M."/>
            <person name="Oren A."/>
            <person name="Chaudhuri R."/>
            <person name="La Ragione R.M."/>
            <person name="Hildebrand F."/>
            <person name="Pallen M.J."/>
        </authorList>
    </citation>
    <scope>NUCLEOTIDE SEQUENCE [LARGE SCALE GENOMIC DNA]</scope>
    <source>
        <strain evidence="2 3">Sa2YVA2</strain>
    </source>
</reference>
<feature type="transmembrane region" description="Helical" evidence="1">
    <location>
        <begin position="83"/>
        <end position="104"/>
    </location>
</feature>
<keyword evidence="1" id="KW-0472">Membrane</keyword>
<feature type="transmembrane region" description="Helical" evidence="1">
    <location>
        <begin position="157"/>
        <end position="179"/>
    </location>
</feature>
<dbReference type="EMBL" id="JACSQN010000009">
    <property type="protein sequence ID" value="MBD7985065.1"/>
    <property type="molecule type" value="Genomic_DNA"/>
</dbReference>
<keyword evidence="1" id="KW-1133">Transmembrane helix</keyword>
<comment type="caution">
    <text evidence="2">The sequence shown here is derived from an EMBL/GenBank/DDBJ whole genome shotgun (WGS) entry which is preliminary data.</text>
</comment>
<proteinExistence type="predicted"/>
<organism evidence="2 3">
    <name type="scientific">Sporosarcina quadrami</name>
    <dbReference type="NCBI Taxonomy" id="2762234"/>
    <lineage>
        <taxon>Bacteria</taxon>
        <taxon>Bacillati</taxon>
        <taxon>Bacillota</taxon>
        <taxon>Bacilli</taxon>
        <taxon>Bacillales</taxon>
        <taxon>Caryophanaceae</taxon>
        <taxon>Sporosarcina</taxon>
    </lineage>
</organism>
<evidence type="ECO:0000313" key="3">
    <source>
        <dbReference type="Proteomes" id="UP000626786"/>
    </source>
</evidence>
<dbReference type="RefSeq" id="WP_191694863.1">
    <property type="nucleotide sequence ID" value="NZ_JACSQN010000009.1"/>
</dbReference>
<feature type="transmembrane region" description="Helical" evidence="1">
    <location>
        <begin position="186"/>
        <end position="205"/>
    </location>
</feature>
<keyword evidence="3" id="KW-1185">Reference proteome</keyword>
<evidence type="ECO:0008006" key="4">
    <source>
        <dbReference type="Google" id="ProtNLM"/>
    </source>
</evidence>
<protein>
    <recommendedName>
        <fullName evidence="4">ABC transporter permease</fullName>
    </recommendedName>
</protein>